<dbReference type="EMBL" id="JBHSPW010000001">
    <property type="protein sequence ID" value="MFC5891797.1"/>
    <property type="molecule type" value="Genomic_DNA"/>
</dbReference>
<dbReference type="RefSeq" id="WP_345080835.1">
    <property type="nucleotide sequence ID" value="NZ_BAAAWG010000006.1"/>
</dbReference>
<accession>A0ABW1FBM5</accession>
<protein>
    <submittedName>
        <fullName evidence="1">Uncharacterized protein</fullName>
    </submittedName>
</protein>
<reference evidence="2" key="1">
    <citation type="journal article" date="2019" name="Int. J. Syst. Evol. Microbiol.">
        <title>The Global Catalogue of Microorganisms (GCM) 10K type strain sequencing project: providing services to taxonomists for standard genome sequencing and annotation.</title>
        <authorList>
            <consortium name="The Broad Institute Genomics Platform"/>
            <consortium name="The Broad Institute Genome Sequencing Center for Infectious Disease"/>
            <person name="Wu L."/>
            <person name="Ma J."/>
        </authorList>
    </citation>
    <scope>NUCLEOTIDE SEQUENCE [LARGE SCALE GENOMIC DNA]</scope>
    <source>
        <strain evidence="2">CGMCC 1.15809</strain>
    </source>
</reference>
<proteinExistence type="predicted"/>
<organism evidence="1 2">
    <name type="scientific">Streptomyces ramulosus</name>
    <dbReference type="NCBI Taxonomy" id="47762"/>
    <lineage>
        <taxon>Bacteria</taxon>
        <taxon>Bacillati</taxon>
        <taxon>Actinomycetota</taxon>
        <taxon>Actinomycetes</taxon>
        <taxon>Kitasatosporales</taxon>
        <taxon>Streptomycetaceae</taxon>
        <taxon>Streptomyces</taxon>
    </lineage>
</organism>
<keyword evidence="2" id="KW-1185">Reference proteome</keyword>
<sequence length="139" mass="16118">MNMTEGNLSRSDLLSYTWLLNNRSSETFEVVVTYEEVIRMICVLGIHQRIYSSYRIQDVVSTWIDLGNHLRELPGWLFSFHDLEGMWVKGSPSDAEFAISVSVDEWGPVIEVTVKDFAEQPVLRFRDLQEVMTYLKVVP</sequence>
<gene>
    <name evidence="1" type="ORF">ACFP3M_03050</name>
</gene>
<evidence type="ECO:0000313" key="1">
    <source>
        <dbReference type="EMBL" id="MFC5891797.1"/>
    </source>
</evidence>
<dbReference type="Proteomes" id="UP001596241">
    <property type="component" value="Unassembled WGS sequence"/>
</dbReference>
<evidence type="ECO:0000313" key="2">
    <source>
        <dbReference type="Proteomes" id="UP001596241"/>
    </source>
</evidence>
<comment type="caution">
    <text evidence="1">The sequence shown here is derived from an EMBL/GenBank/DDBJ whole genome shotgun (WGS) entry which is preliminary data.</text>
</comment>
<name>A0ABW1FBM5_9ACTN</name>